<dbReference type="SUPFAM" id="SSF110997">
    <property type="entry name" value="Sporulation related repeat"/>
    <property type="match status" value="1"/>
</dbReference>
<dbReference type="RefSeq" id="WP_255914932.1">
    <property type="nucleotide sequence ID" value="NZ_JANFQO010000012.1"/>
</dbReference>
<evidence type="ECO:0000313" key="5">
    <source>
        <dbReference type="Proteomes" id="UP001165498"/>
    </source>
</evidence>
<keyword evidence="5" id="KW-1185">Reference proteome</keyword>
<feature type="transmembrane region" description="Helical" evidence="2">
    <location>
        <begin position="21"/>
        <end position="41"/>
    </location>
</feature>
<dbReference type="Pfam" id="PF05036">
    <property type="entry name" value="SPOR"/>
    <property type="match status" value="1"/>
</dbReference>
<feature type="domain" description="SPOR" evidence="3">
    <location>
        <begin position="135"/>
        <end position="213"/>
    </location>
</feature>
<comment type="caution">
    <text evidence="4">The sequence shown here is derived from an EMBL/GenBank/DDBJ whole genome shotgun (WGS) entry which is preliminary data.</text>
</comment>
<dbReference type="Gene3D" id="3.30.70.1070">
    <property type="entry name" value="Sporulation related repeat"/>
    <property type="match status" value="1"/>
</dbReference>
<protein>
    <submittedName>
        <fullName evidence="4">SPOR domain-containing protein</fullName>
    </submittedName>
</protein>
<reference evidence="4" key="1">
    <citation type="submission" date="2022-07" db="EMBL/GenBank/DDBJ databases">
        <title>Tahibacter sp., a new gammaproteobacterium isolated from the silt sample collected at pig farm.</title>
        <authorList>
            <person name="Chen H."/>
        </authorList>
    </citation>
    <scope>NUCLEOTIDE SEQUENCE</scope>
    <source>
        <strain evidence="4">P2K</strain>
    </source>
</reference>
<evidence type="ECO:0000259" key="3">
    <source>
        <dbReference type="PROSITE" id="PS51724"/>
    </source>
</evidence>
<dbReference type="PROSITE" id="PS51724">
    <property type="entry name" value="SPOR"/>
    <property type="match status" value="1"/>
</dbReference>
<evidence type="ECO:0000256" key="1">
    <source>
        <dbReference type="SAM" id="MobiDB-lite"/>
    </source>
</evidence>
<dbReference type="InterPro" id="IPR007730">
    <property type="entry name" value="SPOR-like_dom"/>
</dbReference>
<dbReference type="PANTHER" id="PTHR38687">
    <property type="entry name" value="CELL DIVISION PROTEIN DEDD-RELATED"/>
    <property type="match status" value="1"/>
</dbReference>
<feature type="compositionally biased region" description="Low complexity" evidence="1">
    <location>
        <begin position="112"/>
        <end position="125"/>
    </location>
</feature>
<accession>A0ABT1QTZ3</accession>
<sequence length="216" mass="22495">MAAKRKQATRNGSPGAAAWPAWVWLALGVLLGLGIATLLLLQGWAPTLRKSNSPQPNPQATAAKPSEPAVADEARKSATAPRKNYDFYSVLPEMEVVIPDAELSAKARAEQQRQQSAAQNPAATGTPPPPEPAVAAGGARYVLQAGSYPDPKAAEELKAKLALSGFVARVQSVNVNGKTWHRVRVGPYSSASDVETAKAGLSEAGVNAIALKDAGE</sequence>
<organism evidence="4 5">
    <name type="scientific">Tahibacter harae</name>
    <dbReference type="NCBI Taxonomy" id="2963937"/>
    <lineage>
        <taxon>Bacteria</taxon>
        <taxon>Pseudomonadati</taxon>
        <taxon>Pseudomonadota</taxon>
        <taxon>Gammaproteobacteria</taxon>
        <taxon>Lysobacterales</taxon>
        <taxon>Rhodanobacteraceae</taxon>
        <taxon>Tahibacter</taxon>
    </lineage>
</organism>
<evidence type="ECO:0000256" key="2">
    <source>
        <dbReference type="SAM" id="Phobius"/>
    </source>
</evidence>
<gene>
    <name evidence="4" type="ORF">NM961_13555</name>
</gene>
<dbReference type="EMBL" id="JANFQO010000012">
    <property type="protein sequence ID" value="MCQ4165741.1"/>
    <property type="molecule type" value="Genomic_DNA"/>
</dbReference>
<dbReference type="PANTHER" id="PTHR38687:SF1">
    <property type="entry name" value="CELL DIVISION PROTEIN DEDD"/>
    <property type="match status" value="1"/>
</dbReference>
<evidence type="ECO:0000313" key="4">
    <source>
        <dbReference type="EMBL" id="MCQ4165741.1"/>
    </source>
</evidence>
<proteinExistence type="predicted"/>
<dbReference type="InterPro" id="IPR052521">
    <property type="entry name" value="Cell_div_SPOR-domain"/>
</dbReference>
<dbReference type="Proteomes" id="UP001165498">
    <property type="component" value="Unassembled WGS sequence"/>
</dbReference>
<feature type="region of interest" description="Disordered" evidence="1">
    <location>
        <begin position="105"/>
        <end position="135"/>
    </location>
</feature>
<feature type="region of interest" description="Disordered" evidence="1">
    <location>
        <begin position="50"/>
        <end position="77"/>
    </location>
</feature>
<feature type="compositionally biased region" description="Polar residues" evidence="1">
    <location>
        <begin position="50"/>
        <end position="60"/>
    </location>
</feature>
<dbReference type="InterPro" id="IPR036680">
    <property type="entry name" value="SPOR-like_sf"/>
</dbReference>
<keyword evidence="2" id="KW-1133">Transmembrane helix</keyword>
<keyword evidence="2" id="KW-0472">Membrane</keyword>
<keyword evidence="2" id="KW-0812">Transmembrane</keyword>
<name>A0ABT1QTZ3_9GAMM</name>